<dbReference type="InterPro" id="IPR038005">
    <property type="entry name" value="RX-like_CC"/>
</dbReference>
<protein>
    <submittedName>
        <fullName evidence="8">Uncharacterized protein</fullName>
    </submittedName>
</protein>
<dbReference type="FunFam" id="3.40.50.300:FF:001091">
    <property type="entry name" value="Probable disease resistance protein At1g61300"/>
    <property type="match status" value="1"/>
</dbReference>
<dbReference type="PANTHER" id="PTHR23155">
    <property type="entry name" value="DISEASE RESISTANCE PROTEIN RP"/>
    <property type="match status" value="1"/>
</dbReference>
<evidence type="ECO:0000259" key="7">
    <source>
        <dbReference type="Pfam" id="PF23598"/>
    </source>
</evidence>
<feature type="domain" description="Disease resistance R13L4/SHOC-2-like LRR" evidence="7">
    <location>
        <begin position="560"/>
        <end position="873"/>
    </location>
</feature>
<dbReference type="Gene3D" id="3.80.10.10">
    <property type="entry name" value="Ribonuclease Inhibitor"/>
    <property type="match status" value="1"/>
</dbReference>
<dbReference type="InterPro" id="IPR002182">
    <property type="entry name" value="NB-ARC"/>
</dbReference>
<feature type="domain" description="Disease resistance protein winged helix" evidence="6">
    <location>
        <begin position="425"/>
        <end position="496"/>
    </location>
</feature>
<dbReference type="Gene3D" id="1.20.5.4130">
    <property type="match status" value="1"/>
</dbReference>
<dbReference type="GO" id="GO:0098542">
    <property type="term" value="P:defense response to other organism"/>
    <property type="evidence" value="ECO:0007669"/>
    <property type="project" value="TreeGrafter"/>
</dbReference>
<dbReference type="InterPro" id="IPR041118">
    <property type="entry name" value="Rx_N"/>
</dbReference>
<keyword evidence="9" id="KW-1185">Reference proteome</keyword>
<dbReference type="Gene3D" id="3.40.50.300">
    <property type="entry name" value="P-loop containing nucleotide triphosphate hydrolases"/>
    <property type="match status" value="1"/>
</dbReference>
<dbReference type="Gene3D" id="1.10.8.430">
    <property type="entry name" value="Helical domain of apoptotic protease-activating factors"/>
    <property type="match status" value="1"/>
</dbReference>
<keyword evidence="2" id="KW-0547">Nucleotide-binding</keyword>
<dbReference type="Pfam" id="PF23559">
    <property type="entry name" value="WHD_DRP"/>
    <property type="match status" value="1"/>
</dbReference>
<dbReference type="InterPro" id="IPR055414">
    <property type="entry name" value="LRR_R13L4/SHOC2-like"/>
</dbReference>
<dbReference type="Pfam" id="PF23598">
    <property type="entry name" value="LRR_14"/>
    <property type="match status" value="1"/>
</dbReference>
<dbReference type="PANTHER" id="PTHR23155:SF1205">
    <property type="entry name" value="DISEASE RESISTANCE PROTEIN RPM1"/>
    <property type="match status" value="1"/>
</dbReference>
<evidence type="ECO:0000256" key="3">
    <source>
        <dbReference type="ARBA" id="ARBA00022821"/>
    </source>
</evidence>
<dbReference type="Proteomes" id="UP001497480">
    <property type="component" value="Unassembled WGS sequence"/>
</dbReference>
<keyword evidence="1" id="KW-0677">Repeat</keyword>
<gene>
    <name evidence="8" type="ORF">LLUT_LOCUS12851</name>
</gene>
<evidence type="ECO:0000313" key="9">
    <source>
        <dbReference type="Proteomes" id="UP001497480"/>
    </source>
</evidence>
<dbReference type="AlphaFoldDB" id="A0AAV1WRT8"/>
<dbReference type="Pfam" id="PF00931">
    <property type="entry name" value="NB-ARC"/>
    <property type="match status" value="1"/>
</dbReference>
<dbReference type="InterPro" id="IPR027417">
    <property type="entry name" value="P-loop_NTPase"/>
</dbReference>
<name>A0AAV1WRT8_LUPLU</name>
<keyword evidence="3" id="KW-0611">Plant defense</keyword>
<dbReference type="InterPro" id="IPR032675">
    <property type="entry name" value="LRR_dom_sf"/>
</dbReference>
<dbReference type="InterPro" id="IPR042197">
    <property type="entry name" value="Apaf_helical"/>
</dbReference>
<dbReference type="InterPro" id="IPR036388">
    <property type="entry name" value="WH-like_DNA-bd_sf"/>
</dbReference>
<dbReference type="SUPFAM" id="SSF52058">
    <property type="entry name" value="L domain-like"/>
    <property type="match status" value="1"/>
</dbReference>
<sequence>MTDSIVSFLLDKLTSLLQEEVNLQRGVSQEVQFIKDELERHKAILRVADVLEDKDPELKVWLKHVRDIAHDMEDAIDEFNLRLVDHHGQSNISRLLHKLVNMKARHKIASNIQGIKARVEWISKDRPNLYRIGSSSSQPLSPRHGIQGDALLLEEADLVGIDASKNQMSDLLFKDEAGRKVIPIYGMGGLGKTTLAKQVYEDPKVKKRFMFHAWVNVTQSYNMQELLKDLVQQLYNVKGKPAPEAVGQMKIDKLKEEIKNFLIRRRYLIVLDDVWHVNLWEDVKHALPNNNLGSRVMLTTRKKDVASHSSVESGKVYNLEFLPEQEAWSLFCKKTFQGDSCPPHLEEVCRSILKMCQGLPLAIVAISGALATRDRTDIEEWQMVYRSFGSEIESNDLLEGMKRVLSLSLNELPYYLKSCLLYITIFPEFYEIEHMRLIRLWVAEGFVHGENGKTAEEVADSYLKELLDRSLLQVMEKTSDGRMQTCRMHDLLREIVNLKSKDQNFATVAKEQDIIWPDRVRRLSVINRIHNIPQNKTTVNLRSLLMFALSDPLDHFSLRALCPTTGYRLLTVLDLQDAPLEVFPSEIVNLSLLEYLSLKNTKVKNIPGSIKKLQCLQTLDLKHSCVTELPVEIVELHRLCHLLVYRFEIKSYAHFHSRYGFRIAASIGKMQSLQNLCSIEADQGSNALMVDLGKLNQLRRLGIRKMRQEDGAALCSSIEKMINLRSLSITAIGEDVIIDIQNISKPPLYLQRLYLSGRLEKFPTWVSSLKNLARVYLKWSRLKEDPLVYLQDLPNLRHLEFLQVYVGATLHFKANGFPSLKVLGLDNLDELKTMVIEEGAMCGLKKLIIQRCKSFKEVPLGIEHLTRLKKIEFFDMPDELITALRPDGGKDYWRVQNVPAVYAKYWRDDGWDVYPLETFGERKTDFSHSASMRSHEVHPLWKDEREVIPQNPVAAAAAASGVTATSHGIEVAIEFKPVEHPIEPLDNDRPIQCPLPEPSILNDGRIWKERVSATVRRRGDLPVVNEEGSFESEGAVTRPRTSQPNRMILPSVSAPEHNILKLLEECNASGL</sequence>
<accession>A0AAV1WRT8</accession>
<dbReference type="CDD" id="cd14798">
    <property type="entry name" value="RX-CC_like"/>
    <property type="match status" value="1"/>
</dbReference>
<dbReference type="SUPFAM" id="SSF52540">
    <property type="entry name" value="P-loop containing nucleoside triphosphate hydrolases"/>
    <property type="match status" value="1"/>
</dbReference>
<evidence type="ECO:0000259" key="5">
    <source>
        <dbReference type="Pfam" id="PF18052"/>
    </source>
</evidence>
<evidence type="ECO:0000259" key="4">
    <source>
        <dbReference type="Pfam" id="PF00931"/>
    </source>
</evidence>
<comment type="caution">
    <text evidence="8">The sequence shown here is derived from an EMBL/GenBank/DDBJ whole genome shotgun (WGS) entry which is preliminary data.</text>
</comment>
<feature type="domain" description="Disease resistance N-terminal" evidence="5">
    <location>
        <begin position="5"/>
        <end position="90"/>
    </location>
</feature>
<evidence type="ECO:0000256" key="1">
    <source>
        <dbReference type="ARBA" id="ARBA00022737"/>
    </source>
</evidence>
<organism evidence="8 9">
    <name type="scientific">Lupinus luteus</name>
    <name type="common">European yellow lupine</name>
    <dbReference type="NCBI Taxonomy" id="3873"/>
    <lineage>
        <taxon>Eukaryota</taxon>
        <taxon>Viridiplantae</taxon>
        <taxon>Streptophyta</taxon>
        <taxon>Embryophyta</taxon>
        <taxon>Tracheophyta</taxon>
        <taxon>Spermatophyta</taxon>
        <taxon>Magnoliopsida</taxon>
        <taxon>eudicotyledons</taxon>
        <taxon>Gunneridae</taxon>
        <taxon>Pentapetalae</taxon>
        <taxon>rosids</taxon>
        <taxon>fabids</taxon>
        <taxon>Fabales</taxon>
        <taxon>Fabaceae</taxon>
        <taxon>Papilionoideae</taxon>
        <taxon>50 kb inversion clade</taxon>
        <taxon>genistoids sensu lato</taxon>
        <taxon>core genistoids</taxon>
        <taxon>Genisteae</taxon>
        <taxon>Lupinus</taxon>
    </lineage>
</organism>
<reference evidence="8 9" key="1">
    <citation type="submission" date="2024-03" db="EMBL/GenBank/DDBJ databases">
        <authorList>
            <person name="Martinez-Hernandez J."/>
        </authorList>
    </citation>
    <scope>NUCLEOTIDE SEQUENCE [LARGE SCALE GENOMIC DNA]</scope>
</reference>
<dbReference type="PRINTS" id="PR00364">
    <property type="entry name" value="DISEASERSIST"/>
</dbReference>
<dbReference type="Gene3D" id="1.10.10.10">
    <property type="entry name" value="Winged helix-like DNA-binding domain superfamily/Winged helix DNA-binding domain"/>
    <property type="match status" value="1"/>
</dbReference>
<feature type="domain" description="NB-ARC" evidence="4">
    <location>
        <begin position="163"/>
        <end position="340"/>
    </location>
</feature>
<proteinExistence type="predicted"/>
<dbReference type="EMBL" id="CAXHTB010000009">
    <property type="protein sequence ID" value="CAL0311791.1"/>
    <property type="molecule type" value="Genomic_DNA"/>
</dbReference>
<evidence type="ECO:0000313" key="8">
    <source>
        <dbReference type="EMBL" id="CAL0311791.1"/>
    </source>
</evidence>
<dbReference type="InterPro" id="IPR044974">
    <property type="entry name" value="Disease_R_plants"/>
</dbReference>
<dbReference type="GO" id="GO:0043531">
    <property type="term" value="F:ADP binding"/>
    <property type="evidence" value="ECO:0007669"/>
    <property type="project" value="InterPro"/>
</dbReference>
<dbReference type="FunFam" id="1.10.10.10:FF:000322">
    <property type="entry name" value="Probable disease resistance protein At1g63360"/>
    <property type="match status" value="1"/>
</dbReference>
<evidence type="ECO:0000259" key="6">
    <source>
        <dbReference type="Pfam" id="PF23559"/>
    </source>
</evidence>
<evidence type="ECO:0000256" key="2">
    <source>
        <dbReference type="ARBA" id="ARBA00022741"/>
    </source>
</evidence>
<dbReference type="InterPro" id="IPR058922">
    <property type="entry name" value="WHD_DRP"/>
</dbReference>
<dbReference type="Pfam" id="PF18052">
    <property type="entry name" value="Rx_N"/>
    <property type="match status" value="1"/>
</dbReference>